<comment type="caution">
    <text evidence="2">The sequence shown here is derived from an EMBL/GenBank/DDBJ whole genome shotgun (WGS) entry which is preliminary data.</text>
</comment>
<gene>
    <name evidence="2" type="ORF">BS329_15440</name>
</gene>
<proteinExistence type="predicted"/>
<keyword evidence="3" id="KW-1185">Reference proteome</keyword>
<name>A0A1R0KU53_9PSEU</name>
<reference evidence="2 3" key="1">
    <citation type="submission" date="2016-01" db="EMBL/GenBank/DDBJ databases">
        <title>Amycolatopsis coloradensis genome sequencing and assembly.</title>
        <authorList>
            <person name="Mayilraj S."/>
        </authorList>
    </citation>
    <scope>NUCLEOTIDE SEQUENCE [LARGE SCALE GENOMIC DNA]</scope>
    <source>
        <strain evidence="2 3">DSM 44225</strain>
    </source>
</reference>
<dbReference type="RefSeq" id="WP_076161255.1">
    <property type="nucleotide sequence ID" value="NZ_JBEZVB010000184.1"/>
</dbReference>
<dbReference type="STRING" id="76021.BS329_15440"/>
<dbReference type="AlphaFoldDB" id="A0A1R0KU53"/>
<accession>A0A1R0KU53</accession>
<dbReference type="EMBL" id="MQUQ01000007">
    <property type="protein sequence ID" value="OLZ51658.1"/>
    <property type="molecule type" value="Genomic_DNA"/>
</dbReference>
<organism evidence="2 3">
    <name type="scientific">Amycolatopsis coloradensis</name>
    <dbReference type="NCBI Taxonomy" id="76021"/>
    <lineage>
        <taxon>Bacteria</taxon>
        <taxon>Bacillati</taxon>
        <taxon>Actinomycetota</taxon>
        <taxon>Actinomycetes</taxon>
        <taxon>Pseudonocardiales</taxon>
        <taxon>Pseudonocardiaceae</taxon>
        <taxon>Amycolatopsis</taxon>
    </lineage>
</organism>
<sequence length="132" mass="14075">MTTTNSSRNLLQLLPQPYVDDMSPREHRVAAGEDRILGAAITEQLEEWDPASSPGLHTAVLFLRRFADGLAARAEKYDAAADQEEVRRTAGPTPRPRTTRTPGSGQGCGRTADTLASSQAGAAVSRDREGAG</sequence>
<dbReference type="Proteomes" id="UP000187486">
    <property type="component" value="Unassembled WGS sequence"/>
</dbReference>
<evidence type="ECO:0000313" key="3">
    <source>
        <dbReference type="Proteomes" id="UP000187486"/>
    </source>
</evidence>
<protein>
    <submittedName>
        <fullName evidence="2">Uncharacterized protein</fullName>
    </submittedName>
</protein>
<feature type="region of interest" description="Disordered" evidence="1">
    <location>
        <begin position="74"/>
        <end position="132"/>
    </location>
</feature>
<evidence type="ECO:0000256" key="1">
    <source>
        <dbReference type="SAM" id="MobiDB-lite"/>
    </source>
</evidence>
<feature type="compositionally biased region" description="Basic and acidic residues" evidence="1">
    <location>
        <begin position="74"/>
        <end position="88"/>
    </location>
</feature>
<evidence type="ECO:0000313" key="2">
    <source>
        <dbReference type="EMBL" id="OLZ51658.1"/>
    </source>
</evidence>